<sequence>MKCLISFILIILYVPLLQGEEQPELTRFIMDYPHGEERILSNSDGAAYLYYGAHPSAQVIKKGTFSPLSLYHQFKAHLQENQPGEKRSDSNAIYGMVTLVYSDGSTSSHLIFDVKSLAERVFRKAHDNIVQ</sequence>
<comment type="caution">
    <text evidence="1">The sequence shown here is derived from an EMBL/GenBank/DDBJ whole genome shotgun (WGS) entry which is preliminary data.</text>
</comment>
<name>A0ABS8W7W1_9GAMM</name>
<reference evidence="1 2" key="1">
    <citation type="journal article" date="2022" name="Environ. Microbiol. Rep.">
        <title>Eco-phylogenetic analyses reveal divergent evolution of vitamin B12 metabolism in the marine bacterial family 'Psychromonadaceae'.</title>
        <authorList>
            <person name="Jin X."/>
            <person name="Yang Y."/>
            <person name="Cao H."/>
            <person name="Gao B."/>
            <person name="Zhao Z."/>
        </authorList>
    </citation>
    <scope>NUCLEOTIDE SEQUENCE [LARGE SCALE GENOMIC DNA]</scope>
    <source>
        <strain evidence="1 2">MKS20</strain>
    </source>
</reference>
<gene>
    <name evidence="1" type="ORF">K6Y31_05990</name>
</gene>
<dbReference type="Proteomes" id="UP001201273">
    <property type="component" value="Unassembled WGS sequence"/>
</dbReference>
<accession>A0ABS8W7W1</accession>
<keyword evidence="2" id="KW-1185">Reference proteome</keyword>
<protein>
    <submittedName>
        <fullName evidence="1">Uncharacterized protein</fullName>
    </submittedName>
</protein>
<dbReference type="RefSeq" id="WP_233051907.1">
    <property type="nucleotide sequence ID" value="NZ_JAIMJA010000005.1"/>
</dbReference>
<dbReference type="EMBL" id="JAIMJA010000005">
    <property type="protein sequence ID" value="MCE2594360.1"/>
    <property type="molecule type" value="Genomic_DNA"/>
</dbReference>
<evidence type="ECO:0000313" key="2">
    <source>
        <dbReference type="Proteomes" id="UP001201273"/>
    </source>
</evidence>
<evidence type="ECO:0000313" key="1">
    <source>
        <dbReference type="EMBL" id="MCE2594360.1"/>
    </source>
</evidence>
<proteinExistence type="predicted"/>
<organism evidence="1 2">
    <name type="scientific">Motilimonas cestriensis</name>
    <dbReference type="NCBI Taxonomy" id="2742685"/>
    <lineage>
        <taxon>Bacteria</taxon>
        <taxon>Pseudomonadati</taxon>
        <taxon>Pseudomonadota</taxon>
        <taxon>Gammaproteobacteria</taxon>
        <taxon>Alteromonadales</taxon>
        <taxon>Alteromonadales genera incertae sedis</taxon>
        <taxon>Motilimonas</taxon>
    </lineage>
</organism>